<dbReference type="EC" id="2.3.1.-" evidence="7"/>
<dbReference type="InterPro" id="IPR000089">
    <property type="entry name" value="Biotin_lipoyl"/>
</dbReference>
<dbReference type="Pfam" id="PF00198">
    <property type="entry name" value="2-oxoacid_dh"/>
    <property type="match status" value="1"/>
</dbReference>
<dbReference type="SUPFAM" id="SSF47005">
    <property type="entry name" value="Peripheral subunit-binding domain of 2-oxo acid dehydrogenase complex"/>
    <property type="match status" value="1"/>
</dbReference>
<dbReference type="CDD" id="cd06849">
    <property type="entry name" value="lipoyl_domain"/>
    <property type="match status" value="1"/>
</dbReference>
<evidence type="ECO:0000259" key="10">
    <source>
        <dbReference type="PROSITE" id="PS51826"/>
    </source>
</evidence>
<dbReference type="Gene3D" id="3.30.559.10">
    <property type="entry name" value="Chloramphenicol acetyltransferase-like domain"/>
    <property type="match status" value="1"/>
</dbReference>
<dbReference type="Gene3D" id="4.10.320.10">
    <property type="entry name" value="E3-binding domain"/>
    <property type="match status" value="1"/>
</dbReference>
<dbReference type="Pfam" id="PF00364">
    <property type="entry name" value="Biotin_lipoyl"/>
    <property type="match status" value="1"/>
</dbReference>
<dbReference type="InterPro" id="IPR011053">
    <property type="entry name" value="Single_hybrid_motif"/>
</dbReference>
<evidence type="ECO:0000256" key="8">
    <source>
        <dbReference type="SAM" id="MobiDB-lite"/>
    </source>
</evidence>
<keyword evidence="12" id="KW-1185">Reference proteome</keyword>
<evidence type="ECO:0000256" key="1">
    <source>
        <dbReference type="ARBA" id="ARBA00001938"/>
    </source>
</evidence>
<evidence type="ECO:0000256" key="2">
    <source>
        <dbReference type="ARBA" id="ARBA00007317"/>
    </source>
</evidence>
<name>A0ABZ0IFX6_9GAMM</name>
<evidence type="ECO:0000256" key="3">
    <source>
        <dbReference type="ARBA" id="ARBA00011484"/>
    </source>
</evidence>
<dbReference type="GO" id="GO:0016746">
    <property type="term" value="F:acyltransferase activity"/>
    <property type="evidence" value="ECO:0007669"/>
    <property type="project" value="UniProtKB-KW"/>
</dbReference>
<feature type="domain" description="Lipoyl-binding" evidence="9">
    <location>
        <begin position="2"/>
        <end position="76"/>
    </location>
</feature>
<dbReference type="Pfam" id="PF02817">
    <property type="entry name" value="E3_binding"/>
    <property type="match status" value="1"/>
</dbReference>
<comment type="subunit">
    <text evidence="3">Forms a 24-polypeptide structural core with octahedral symmetry.</text>
</comment>
<organism evidence="11 12">
    <name type="scientific">Congregibacter brevis</name>
    <dbReference type="NCBI Taxonomy" id="3081201"/>
    <lineage>
        <taxon>Bacteria</taxon>
        <taxon>Pseudomonadati</taxon>
        <taxon>Pseudomonadota</taxon>
        <taxon>Gammaproteobacteria</taxon>
        <taxon>Cellvibrionales</taxon>
        <taxon>Halieaceae</taxon>
        <taxon>Congregibacter</taxon>
    </lineage>
</organism>
<dbReference type="SUPFAM" id="SSF51230">
    <property type="entry name" value="Single hybrid motif"/>
    <property type="match status" value="1"/>
</dbReference>
<evidence type="ECO:0000256" key="6">
    <source>
        <dbReference type="ARBA" id="ARBA00023315"/>
    </source>
</evidence>
<comment type="cofactor">
    <cofactor evidence="1 7">
        <name>(R)-lipoate</name>
        <dbReference type="ChEBI" id="CHEBI:83088"/>
    </cofactor>
</comment>
<dbReference type="Proteomes" id="UP001626549">
    <property type="component" value="Chromosome"/>
</dbReference>
<accession>A0ABZ0IFX6</accession>
<dbReference type="PANTHER" id="PTHR43178">
    <property type="entry name" value="DIHYDROLIPOAMIDE ACETYLTRANSFERASE COMPONENT OF PYRUVATE DEHYDROGENASE COMPLEX"/>
    <property type="match status" value="1"/>
</dbReference>
<comment type="similarity">
    <text evidence="2 7">Belongs to the 2-oxoacid dehydrogenase family.</text>
</comment>
<protein>
    <recommendedName>
        <fullName evidence="7">Dihydrolipoamide acetyltransferase component of pyruvate dehydrogenase complex</fullName>
        <ecNumber evidence="7">2.3.1.-</ecNumber>
    </recommendedName>
</protein>
<gene>
    <name evidence="11" type="ORF">R0137_04060</name>
</gene>
<evidence type="ECO:0000256" key="7">
    <source>
        <dbReference type="RuleBase" id="RU003423"/>
    </source>
</evidence>
<dbReference type="InterPro" id="IPR004167">
    <property type="entry name" value="PSBD"/>
</dbReference>
<keyword evidence="5 7" id="KW-0450">Lipoyl</keyword>
<feature type="compositionally biased region" description="Low complexity" evidence="8">
    <location>
        <begin position="83"/>
        <end position="99"/>
    </location>
</feature>
<dbReference type="SUPFAM" id="SSF52777">
    <property type="entry name" value="CoA-dependent acyltransferases"/>
    <property type="match status" value="1"/>
</dbReference>
<evidence type="ECO:0000313" key="12">
    <source>
        <dbReference type="Proteomes" id="UP001626549"/>
    </source>
</evidence>
<evidence type="ECO:0000256" key="5">
    <source>
        <dbReference type="ARBA" id="ARBA00022823"/>
    </source>
</evidence>
<keyword evidence="6 7" id="KW-0012">Acyltransferase</keyword>
<feature type="region of interest" description="Disordered" evidence="8">
    <location>
        <begin position="83"/>
        <end position="124"/>
    </location>
</feature>
<dbReference type="PROSITE" id="PS51826">
    <property type="entry name" value="PSBD"/>
    <property type="match status" value="1"/>
</dbReference>
<evidence type="ECO:0000259" key="9">
    <source>
        <dbReference type="PROSITE" id="PS50968"/>
    </source>
</evidence>
<dbReference type="RefSeq" id="WP_407328752.1">
    <property type="nucleotide sequence ID" value="NZ_CP136865.1"/>
</dbReference>
<keyword evidence="4 7" id="KW-0808">Transferase</keyword>
<dbReference type="InterPro" id="IPR001078">
    <property type="entry name" value="2-oxoacid_DH_actylTfrase"/>
</dbReference>
<proteinExistence type="inferred from homology"/>
<dbReference type="InterPro" id="IPR036625">
    <property type="entry name" value="E3-bd_dom_sf"/>
</dbReference>
<sequence>MAIDYTMPKLAMAMNEGTIAEWLVSHGDYVKKGQTLASIETEKVAYDVESPEEGYFHIVVEAGETVPCEALIAHFLETPEEAVTAAEPATAAEASAAPAKDTPPATIESPPAVSPQRGGQRIKASPLAKKIAANAGLDIASITGTGPGGRIVKRDVLGAQTAQASTPRASGGNLVLAELPLKGMRGTIASRMQESLQSTAQLTSNWESDVTALLAMRKSFVARDETLGTRVSFNAFLIKAMVYAIRQVPMANACVEDDLISIYENINMGVAISVPGASEFDTGLMVGVLKDVDRMGVVEIDKQMRSLIGRVRNGEATADDLSGSTITLSSTAGIGPPGLMSTPLLNLPNVALLGPSTPVERIVAVKGKKKVRTMLPLSFTFDHRALDGEPAARYMRALHDALENPELLLA</sequence>
<dbReference type="InterPro" id="IPR023213">
    <property type="entry name" value="CAT-like_dom_sf"/>
</dbReference>
<dbReference type="InterPro" id="IPR050743">
    <property type="entry name" value="2-oxoacid_DH_E2_comp"/>
</dbReference>
<dbReference type="EMBL" id="CP136865">
    <property type="protein sequence ID" value="WOJ97754.1"/>
    <property type="molecule type" value="Genomic_DNA"/>
</dbReference>
<dbReference type="PANTHER" id="PTHR43178:SF5">
    <property type="entry name" value="LIPOAMIDE ACYLTRANSFERASE COMPONENT OF BRANCHED-CHAIN ALPHA-KETO ACID DEHYDROGENASE COMPLEX, MITOCHONDRIAL"/>
    <property type="match status" value="1"/>
</dbReference>
<dbReference type="Gene3D" id="2.40.50.100">
    <property type="match status" value="1"/>
</dbReference>
<evidence type="ECO:0000256" key="4">
    <source>
        <dbReference type="ARBA" id="ARBA00022679"/>
    </source>
</evidence>
<evidence type="ECO:0000313" key="11">
    <source>
        <dbReference type="EMBL" id="WOJ97754.1"/>
    </source>
</evidence>
<reference evidence="11 12" key="1">
    <citation type="submission" date="2023-10" db="EMBL/GenBank/DDBJ databases">
        <title>Two novel species belonging to the OM43/NOR5 clade.</title>
        <authorList>
            <person name="Park M."/>
        </authorList>
    </citation>
    <scope>NUCLEOTIDE SEQUENCE [LARGE SCALE GENOMIC DNA]</scope>
    <source>
        <strain evidence="11 12">IMCC45268</strain>
    </source>
</reference>
<dbReference type="PROSITE" id="PS50968">
    <property type="entry name" value="BIOTINYL_LIPOYL"/>
    <property type="match status" value="1"/>
</dbReference>
<feature type="domain" description="Peripheral subunit-binding (PSBD)" evidence="10">
    <location>
        <begin position="123"/>
        <end position="160"/>
    </location>
</feature>